<keyword evidence="8" id="KW-0460">Magnesium</keyword>
<evidence type="ECO:0000259" key="12">
    <source>
        <dbReference type="Pfam" id="PF02875"/>
    </source>
</evidence>
<evidence type="ECO:0000256" key="6">
    <source>
        <dbReference type="ARBA" id="ARBA00022741"/>
    </source>
</evidence>
<dbReference type="EMBL" id="DF820457">
    <property type="protein sequence ID" value="GAK51729.1"/>
    <property type="molecule type" value="Genomic_DNA"/>
</dbReference>
<dbReference type="GO" id="GO:0005524">
    <property type="term" value="F:ATP binding"/>
    <property type="evidence" value="ECO:0007669"/>
    <property type="project" value="UniProtKB-KW"/>
</dbReference>
<dbReference type="Pfam" id="PF08245">
    <property type="entry name" value="Mur_ligase_M"/>
    <property type="match status" value="1"/>
</dbReference>
<keyword evidence="15" id="KW-1185">Reference proteome</keyword>
<dbReference type="NCBIfam" id="TIGR01499">
    <property type="entry name" value="folC"/>
    <property type="match status" value="1"/>
</dbReference>
<dbReference type="GO" id="GO:0005737">
    <property type="term" value="C:cytoplasm"/>
    <property type="evidence" value="ECO:0007669"/>
    <property type="project" value="TreeGrafter"/>
</dbReference>
<dbReference type="Gene3D" id="3.40.1190.10">
    <property type="entry name" value="Mur-like, catalytic domain"/>
    <property type="match status" value="1"/>
</dbReference>
<keyword evidence="5" id="KW-0479">Metal-binding</keyword>
<accession>A0A081BMW3</accession>
<dbReference type="Pfam" id="PF02875">
    <property type="entry name" value="Mur_ligase_C"/>
    <property type="match status" value="1"/>
</dbReference>
<reference evidence="14" key="1">
    <citation type="journal article" date="2015" name="PeerJ">
        <title>First genomic representation of candidate bacterial phylum KSB3 points to enhanced environmental sensing as a trigger of wastewater bulking.</title>
        <authorList>
            <person name="Sekiguchi Y."/>
            <person name="Ohashi A."/>
            <person name="Parks D.H."/>
            <person name="Yamauchi T."/>
            <person name="Tyson G.W."/>
            <person name="Hugenholtz P."/>
        </authorList>
    </citation>
    <scope>NUCLEOTIDE SEQUENCE [LARGE SCALE GENOMIC DNA]</scope>
</reference>
<evidence type="ECO:0000256" key="11">
    <source>
        <dbReference type="PIRNR" id="PIRNR001563"/>
    </source>
</evidence>
<evidence type="ECO:0000259" key="13">
    <source>
        <dbReference type="Pfam" id="PF08245"/>
    </source>
</evidence>
<dbReference type="GO" id="GO:0008841">
    <property type="term" value="F:dihydrofolate synthase activity"/>
    <property type="evidence" value="ECO:0007669"/>
    <property type="project" value="TreeGrafter"/>
</dbReference>
<dbReference type="FunFam" id="3.40.1190.10:FF:000011">
    <property type="entry name" value="Folylpolyglutamate synthase/dihydrofolate synthase"/>
    <property type="match status" value="1"/>
</dbReference>
<evidence type="ECO:0000256" key="7">
    <source>
        <dbReference type="ARBA" id="ARBA00022840"/>
    </source>
</evidence>
<evidence type="ECO:0000256" key="9">
    <source>
        <dbReference type="ARBA" id="ARBA00030592"/>
    </source>
</evidence>
<dbReference type="InterPro" id="IPR018109">
    <property type="entry name" value="Folylpolyglutamate_synth_CS"/>
</dbReference>
<dbReference type="GO" id="GO:0004326">
    <property type="term" value="F:tetrahydrofolylpolyglutamate synthase activity"/>
    <property type="evidence" value="ECO:0007669"/>
    <property type="project" value="UniProtKB-EC"/>
</dbReference>
<feature type="domain" description="Mur ligase C-terminal" evidence="12">
    <location>
        <begin position="309"/>
        <end position="428"/>
    </location>
</feature>
<evidence type="ECO:0000256" key="2">
    <source>
        <dbReference type="ARBA" id="ARBA00008276"/>
    </source>
</evidence>
<organism evidence="14">
    <name type="scientific">Candidatus Moduliflexus flocculans</name>
    <dbReference type="NCBI Taxonomy" id="1499966"/>
    <lineage>
        <taxon>Bacteria</taxon>
        <taxon>Candidatus Moduliflexota</taxon>
        <taxon>Candidatus Moduliflexia</taxon>
        <taxon>Candidatus Moduliflexales</taxon>
        <taxon>Candidatus Moduliflexaceae</taxon>
    </lineage>
</organism>
<gene>
    <name evidence="14" type="ORF">U14_02974</name>
</gene>
<dbReference type="PROSITE" id="PS01011">
    <property type="entry name" value="FOLYLPOLYGLU_SYNT_1"/>
    <property type="match status" value="1"/>
</dbReference>
<dbReference type="AlphaFoldDB" id="A0A081BMW3"/>
<dbReference type="EC" id="6.3.2.17" evidence="3"/>
<comment type="catalytic activity">
    <reaction evidence="10">
        <text>(6S)-5,6,7,8-tetrahydrofolyl-(gamma-L-Glu)(n) + L-glutamate + ATP = (6S)-5,6,7,8-tetrahydrofolyl-(gamma-L-Glu)(n+1) + ADP + phosphate + H(+)</text>
        <dbReference type="Rhea" id="RHEA:10580"/>
        <dbReference type="Rhea" id="RHEA-COMP:14738"/>
        <dbReference type="Rhea" id="RHEA-COMP:14740"/>
        <dbReference type="ChEBI" id="CHEBI:15378"/>
        <dbReference type="ChEBI" id="CHEBI:29985"/>
        <dbReference type="ChEBI" id="CHEBI:30616"/>
        <dbReference type="ChEBI" id="CHEBI:43474"/>
        <dbReference type="ChEBI" id="CHEBI:141005"/>
        <dbReference type="ChEBI" id="CHEBI:456216"/>
        <dbReference type="EC" id="6.3.2.17"/>
    </reaction>
</comment>
<dbReference type="GO" id="GO:0046872">
    <property type="term" value="F:metal ion binding"/>
    <property type="evidence" value="ECO:0007669"/>
    <property type="project" value="UniProtKB-KW"/>
</dbReference>
<comment type="similarity">
    <text evidence="2 11">Belongs to the folylpolyglutamate synthase family.</text>
</comment>
<evidence type="ECO:0000256" key="8">
    <source>
        <dbReference type="ARBA" id="ARBA00022842"/>
    </source>
</evidence>
<feature type="domain" description="Mur ligase central" evidence="13">
    <location>
        <begin position="56"/>
        <end position="284"/>
    </location>
</feature>
<dbReference type="InterPro" id="IPR004101">
    <property type="entry name" value="Mur_ligase_C"/>
</dbReference>
<dbReference type="HOGENOM" id="CLU_015869_1_2_0"/>
<evidence type="ECO:0000256" key="5">
    <source>
        <dbReference type="ARBA" id="ARBA00022723"/>
    </source>
</evidence>
<evidence type="ECO:0000313" key="15">
    <source>
        <dbReference type="Proteomes" id="UP000030700"/>
    </source>
</evidence>
<dbReference type="Proteomes" id="UP000030700">
    <property type="component" value="Unassembled WGS sequence"/>
</dbReference>
<dbReference type="PANTHER" id="PTHR11136:SF0">
    <property type="entry name" value="DIHYDROFOLATE SYNTHETASE-RELATED"/>
    <property type="match status" value="1"/>
</dbReference>
<dbReference type="STRING" id="1499966.U14_02974"/>
<keyword evidence="7 11" id="KW-0067">ATP-binding</keyword>
<keyword evidence="4 11" id="KW-0436">Ligase</keyword>
<dbReference type="PANTHER" id="PTHR11136">
    <property type="entry name" value="FOLYLPOLYGLUTAMATE SYNTHASE-RELATED"/>
    <property type="match status" value="1"/>
</dbReference>
<evidence type="ECO:0000256" key="10">
    <source>
        <dbReference type="ARBA" id="ARBA00047493"/>
    </source>
</evidence>
<proteinExistence type="inferred from homology"/>
<dbReference type="InterPro" id="IPR001645">
    <property type="entry name" value="Folylpolyglutamate_synth"/>
</dbReference>
<comment type="cofactor">
    <cofactor evidence="1">
        <name>Mg(2+)</name>
        <dbReference type="ChEBI" id="CHEBI:18420"/>
    </cofactor>
</comment>
<dbReference type="InterPro" id="IPR036615">
    <property type="entry name" value="Mur_ligase_C_dom_sf"/>
</dbReference>
<dbReference type="Gene3D" id="3.90.190.20">
    <property type="entry name" value="Mur ligase, C-terminal domain"/>
    <property type="match status" value="1"/>
</dbReference>
<sequence length="441" mass="48547">MQTISSFAEAFDYILTLKPPATHKMTPGERTFRVSRMRIFLEYFGHPDRAYQTIHIAGTKGKGSTAAFLASILTAAGFRVGLYTSPHVSDPAERISASMPLRQPSRLRELIADIETMLSQFAPDVLPGGFDITPFELVTLLAFLYFRETDCQIAVIETGIGGRCDVTNVIQPIASVLTPIDYDHTEILGETLEKIAKDKAGIIKLGVPAFCGLQPPEVKAVFREESRLQQTTIRFLDEALTTFAAQTLRDGTVMTFAFDGMTPQTVPLRLSGGFQAENAALAALTIRHLFPNLSNQVIGTGLSEAFLPGRMELVADTPPIVLDAAHTPLAIRRALEAFQQMFPGEAILIFGAVHGKNYAEMARLLSPAFREVIVSTPGTFKQSEPEDVFYAFQQHHPHPRLEVHPNNALRLAQMLAEKQTPIFVTGSFYMVAEIRSLLKTA</sequence>
<dbReference type="PROSITE" id="PS01012">
    <property type="entry name" value="FOLYLPOLYGLU_SYNT_2"/>
    <property type="match status" value="1"/>
</dbReference>
<evidence type="ECO:0000256" key="4">
    <source>
        <dbReference type="ARBA" id="ARBA00022598"/>
    </source>
</evidence>
<name>A0A081BMW3_9BACT</name>
<dbReference type="SUPFAM" id="SSF53244">
    <property type="entry name" value="MurD-like peptide ligases, peptide-binding domain"/>
    <property type="match status" value="1"/>
</dbReference>
<evidence type="ECO:0000256" key="3">
    <source>
        <dbReference type="ARBA" id="ARBA00013025"/>
    </source>
</evidence>
<dbReference type="InterPro" id="IPR013221">
    <property type="entry name" value="Mur_ligase_cen"/>
</dbReference>
<keyword evidence="6 11" id="KW-0547">Nucleotide-binding</keyword>
<evidence type="ECO:0000256" key="1">
    <source>
        <dbReference type="ARBA" id="ARBA00001946"/>
    </source>
</evidence>
<dbReference type="PIRSF" id="PIRSF001563">
    <property type="entry name" value="Folylpolyglu_synth"/>
    <property type="match status" value="1"/>
</dbReference>
<dbReference type="SUPFAM" id="SSF53623">
    <property type="entry name" value="MurD-like peptide ligases, catalytic domain"/>
    <property type="match status" value="1"/>
</dbReference>
<protein>
    <recommendedName>
        <fullName evidence="3">tetrahydrofolate synthase</fullName>
        <ecNumber evidence="3">6.3.2.17</ecNumber>
    </recommendedName>
    <alternativeName>
        <fullName evidence="9">Tetrahydrofolylpolyglutamate synthase</fullName>
    </alternativeName>
</protein>
<dbReference type="InterPro" id="IPR036565">
    <property type="entry name" value="Mur-like_cat_sf"/>
</dbReference>
<evidence type="ECO:0000313" key="14">
    <source>
        <dbReference type="EMBL" id="GAK51729.1"/>
    </source>
</evidence>